<name>A0ABR4AA83_9LECA</name>
<feature type="region of interest" description="Disordered" evidence="1">
    <location>
        <begin position="1"/>
        <end position="23"/>
    </location>
</feature>
<organism evidence="2 3">
    <name type="scientific">Stereocaulon virgatum</name>
    <dbReference type="NCBI Taxonomy" id="373712"/>
    <lineage>
        <taxon>Eukaryota</taxon>
        <taxon>Fungi</taxon>
        <taxon>Dikarya</taxon>
        <taxon>Ascomycota</taxon>
        <taxon>Pezizomycotina</taxon>
        <taxon>Lecanoromycetes</taxon>
        <taxon>OSLEUM clade</taxon>
        <taxon>Lecanoromycetidae</taxon>
        <taxon>Lecanorales</taxon>
        <taxon>Lecanorineae</taxon>
        <taxon>Stereocaulaceae</taxon>
        <taxon>Stereocaulon</taxon>
    </lineage>
</organism>
<keyword evidence="3" id="KW-1185">Reference proteome</keyword>
<feature type="compositionally biased region" description="Basic and acidic residues" evidence="1">
    <location>
        <begin position="1"/>
        <end position="12"/>
    </location>
</feature>
<comment type="caution">
    <text evidence="2">The sequence shown here is derived from an EMBL/GenBank/DDBJ whole genome shotgun (WGS) entry which is preliminary data.</text>
</comment>
<dbReference type="Proteomes" id="UP001590950">
    <property type="component" value="Unassembled WGS sequence"/>
</dbReference>
<evidence type="ECO:0000256" key="1">
    <source>
        <dbReference type="SAM" id="MobiDB-lite"/>
    </source>
</evidence>
<dbReference type="EMBL" id="JBEFKJ010000013">
    <property type="protein sequence ID" value="KAL2042794.1"/>
    <property type="molecule type" value="Genomic_DNA"/>
</dbReference>
<proteinExistence type="predicted"/>
<sequence>MEAGNDRERVHAEAGPPRDAVDYNKPVADVHEDFVTAHIRIKGNMDTISLVRIQTQKYMLPSWVLDVSAVEGQSNPAHDSV</sequence>
<protein>
    <submittedName>
        <fullName evidence="2">Uncharacterized protein</fullName>
    </submittedName>
</protein>
<reference evidence="2 3" key="1">
    <citation type="submission" date="2024-09" db="EMBL/GenBank/DDBJ databases">
        <title>Rethinking Asexuality: The Enigmatic Case of Functional Sexual Genes in Lepraria (Stereocaulaceae).</title>
        <authorList>
            <person name="Doellman M."/>
            <person name="Sun Y."/>
            <person name="Barcenas-Pena A."/>
            <person name="Lumbsch H.T."/>
            <person name="Grewe F."/>
        </authorList>
    </citation>
    <scope>NUCLEOTIDE SEQUENCE [LARGE SCALE GENOMIC DNA]</scope>
    <source>
        <strain evidence="2 3">Mercado 3170</strain>
    </source>
</reference>
<evidence type="ECO:0000313" key="3">
    <source>
        <dbReference type="Proteomes" id="UP001590950"/>
    </source>
</evidence>
<gene>
    <name evidence="2" type="ORF">N7G274_004553</name>
</gene>
<evidence type="ECO:0000313" key="2">
    <source>
        <dbReference type="EMBL" id="KAL2042794.1"/>
    </source>
</evidence>
<accession>A0ABR4AA83</accession>